<feature type="transmembrane region" description="Helical" evidence="1">
    <location>
        <begin position="924"/>
        <end position="948"/>
    </location>
</feature>
<dbReference type="PANTHER" id="PTHR32063:SF33">
    <property type="entry name" value="RND SUPERFAMILY EFFLUX PUMP PERMEASE COMPONENT"/>
    <property type="match status" value="1"/>
</dbReference>
<dbReference type="PANTHER" id="PTHR32063">
    <property type="match status" value="1"/>
</dbReference>
<dbReference type="SUPFAM" id="SSF82866">
    <property type="entry name" value="Multidrug efflux transporter AcrB transmembrane domain"/>
    <property type="match status" value="2"/>
</dbReference>
<evidence type="ECO:0000313" key="2">
    <source>
        <dbReference type="EMBL" id="PVY78428.1"/>
    </source>
</evidence>
<evidence type="ECO:0000313" key="3">
    <source>
        <dbReference type="Proteomes" id="UP000245887"/>
    </source>
</evidence>
<keyword evidence="1" id="KW-0812">Transmembrane</keyword>
<feature type="transmembrane region" description="Helical" evidence="1">
    <location>
        <begin position="871"/>
        <end position="891"/>
    </location>
</feature>
<feature type="transmembrane region" description="Helical" evidence="1">
    <location>
        <begin position="26"/>
        <end position="44"/>
    </location>
</feature>
<feature type="transmembrane region" description="Helical" evidence="1">
    <location>
        <begin position="440"/>
        <end position="462"/>
    </location>
</feature>
<comment type="caution">
    <text evidence="2">The sequence shown here is derived from an EMBL/GenBank/DDBJ whole genome shotgun (WGS) entry which is preliminary data.</text>
</comment>
<dbReference type="Gene3D" id="1.20.1640.10">
    <property type="entry name" value="Multidrug efflux transporter AcrB transmembrane domain"/>
    <property type="match status" value="2"/>
</dbReference>
<dbReference type="Gene3D" id="3.30.70.1320">
    <property type="entry name" value="Multidrug efflux transporter AcrB pore domain like"/>
    <property type="match status" value="1"/>
</dbReference>
<keyword evidence="1" id="KW-1133">Transmembrane helix</keyword>
<dbReference type="AlphaFoldDB" id="A0A2U1D062"/>
<feature type="transmembrane region" description="Helical" evidence="1">
    <location>
        <begin position="399"/>
        <end position="420"/>
    </location>
</feature>
<keyword evidence="1" id="KW-0472">Membrane</keyword>
<feature type="transmembrane region" description="Helical" evidence="1">
    <location>
        <begin position="343"/>
        <end position="363"/>
    </location>
</feature>
<dbReference type="EMBL" id="QEKQ01000002">
    <property type="protein sequence ID" value="PVY78428.1"/>
    <property type="molecule type" value="Genomic_DNA"/>
</dbReference>
<dbReference type="GO" id="GO:0005886">
    <property type="term" value="C:plasma membrane"/>
    <property type="evidence" value="ECO:0007669"/>
    <property type="project" value="TreeGrafter"/>
</dbReference>
<dbReference type="Gene3D" id="3.30.2090.10">
    <property type="entry name" value="Multidrug efflux transporter AcrB TolC docking domain, DN and DC subdomains"/>
    <property type="match status" value="2"/>
</dbReference>
<feature type="transmembrane region" description="Helical" evidence="1">
    <location>
        <begin position="969"/>
        <end position="988"/>
    </location>
</feature>
<feature type="transmembrane region" description="Helical" evidence="1">
    <location>
        <begin position="994"/>
        <end position="1026"/>
    </location>
</feature>
<evidence type="ECO:0000256" key="1">
    <source>
        <dbReference type="SAM" id="Phobius"/>
    </source>
</evidence>
<dbReference type="SUPFAM" id="SSF82693">
    <property type="entry name" value="Multidrug efflux transporter AcrB pore domain, PN1, PN2, PC1 and PC2 subdomains"/>
    <property type="match status" value="2"/>
</dbReference>
<dbReference type="Proteomes" id="UP000245887">
    <property type="component" value="Unassembled WGS sequence"/>
</dbReference>
<dbReference type="SUPFAM" id="SSF82714">
    <property type="entry name" value="Multidrug efflux transporter AcrB TolC docking domain, DN and DC subdomains"/>
    <property type="match status" value="2"/>
</dbReference>
<dbReference type="Gene3D" id="3.30.70.1430">
    <property type="entry name" value="Multidrug efflux transporter AcrB pore domain"/>
    <property type="match status" value="2"/>
</dbReference>
<organism evidence="2 3">
    <name type="scientific">Tamilnaduibacter salinus</name>
    <dbReference type="NCBI Taxonomy" id="1484056"/>
    <lineage>
        <taxon>Bacteria</taxon>
        <taxon>Pseudomonadati</taxon>
        <taxon>Pseudomonadota</taxon>
        <taxon>Gammaproteobacteria</taxon>
        <taxon>Pseudomonadales</taxon>
        <taxon>Marinobacteraceae</taxon>
        <taxon>Tamilnaduibacter</taxon>
    </lineage>
</organism>
<sequence length="1049" mass="116009">MTEPSNQSPQRQGWVGPLEWMARNSIAANLLMILLIGSGVWMAFQIQKEVFPEAQLDIVQVQMSYPGAAPSEVEQGILLPVEEAVQGIESIKEMTSTAWEGAARIQLELVADANRMQALQDIEQAVDRIRTFPQQAEEPRVSLQTRTRDVMELVLYGDVDIWTLRQLGERVRDRLLGENDITRAVISDVPEYLTSIEIPQRELREHGLTLDEVATLIERNSQDIPAGRMATDQGDILLRLQERKQWANALERIVVRRSESGATVTLGDLARVEDGFDEAGFHSRFNGQPSIEIELFRTGSQSPLDVAAAGRRVMDELRDTLPDRVKVRIDGNRAEHFQDRMTMLLENGVFAIAIVLVILSLFLEYRLAFWIMMGMTISFVGSIVFLPMLGISINMISMFGFLMVLGIVVDDAIVVGENIYEYRERGMDFMSAAIQGAKDIAGPVTFSILTNIVAFLPLLFIPGVTGNFWWPLGAVVIVVLAISLFEALFILPAHLGHSGKGTVTIYGDALHAIQRVFSRGFQRVVDGIYRPLLDRALRYRYVTLTSAVTIMLVVGAYASSDHMGMIMMPEVPADEIEAGVTLPVGTTTRQAGELALAVTGTTRQMLDNSPSLQRNVEGIKTNVRGEQKIDVELVLRPEAERDMTVNAIVELWRNRIGDFKGVDQITFEAEQGPGSWRDDISVDLSHADIDILATASDRLVQELKSLSQTRNVNDSYTSGKPQLDFRLTDQAHALGLTGADIGQQIRDAFYGSLALRQLRGTNENEIRVRLPEYQRQDTQYLENLIIQTPDGGEVPLMDVVSVTGSEAFRSISRRDGRRVVTVGTDVEPKSATVQVLNELQTNVLPTLRADYPGLTWTFQGGQADMRESTQALWGGFAIAMGVIYALLAVAFSSYLQPLIVMLAIPFGAVGAIMGHMVLGHDLSLVSFMGIIALSGVVVNDSLIMVDYANRRRGTESAFQAIYEAGLRRFRPIVLTTLTTFGGLTPIILETSLQAAYLIPMAVSLGFGIVFATALILFLVPCFYLVLEDGLRLTRWMHHGPEGQRGHSQG</sequence>
<gene>
    <name evidence="2" type="ORF">C8D92_102475</name>
</gene>
<feature type="transmembrane region" description="Helical" evidence="1">
    <location>
        <begin position="468"/>
        <end position="491"/>
    </location>
</feature>
<protein>
    <submittedName>
        <fullName evidence="2">Multidrug efflux pump subunit AcrB</fullName>
    </submittedName>
</protein>
<accession>A0A2U1D062</accession>
<dbReference type="InterPro" id="IPR027463">
    <property type="entry name" value="AcrB_DN_DC_subdom"/>
</dbReference>
<dbReference type="GO" id="GO:0042910">
    <property type="term" value="F:xenobiotic transmembrane transporter activity"/>
    <property type="evidence" value="ECO:0007669"/>
    <property type="project" value="TreeGrafter"/>
</dbReference>
<feature type="transmembrane region" description="Helical" evidence="1">
    <location>
        <begin position="539"/>
        <end position="558"/>
    </location>
</feature>
<dbReference type="InterPro" id="IPR001036">
    <property type="entry name" value="Acrflvin-R"/>
</dbReference>
<dbReference type="PRINTS" id="PR00702">
    <property type="entry name" value="ACRIFLAVINRP"/>
</dbReference>
<dbReference type="RefSeq" id="WP_116918591.1">
    <property type="nucleotide sequence ID" value="NZ_QEKQ01000002.1"/>
</dbReference>
<proteinExistence type="predicted"/>
<name>A0A2U1D062_9GAMM</name>
<dbReference type="Gene3D" id="3.30.70.1440">
    <property type="entry name" value="Multidrug efflux transporter AcrB pore domain"/>
    <property type="match status" value="1"/>
</dbReference>
<dbReference type="Pfam" id="PF00873">
    <property type="entry name" value="ACR_tran"/>
    <property type="match status" value="1"/>
</dbReference>
<dbReference type="OrthoDB" id="5287122at2"/>
<feature type="transmembrane region" description="Helical" evidence="1">
    <location>
        <begin position="370"/>
        <end position="393"/>
    </location>
</feature>
<reference evidence="2 3" key="1">
    <citation type="submission" date="2018-04" db="EMBL/GenBank/DDBJ databases">
        <title>Genomic Encyclopedia of Type Strains, Phase IV (KMG-IV): sequencing the most valuable type-strain genomes for metagenomic binning, comparative biology and taxonomic classification.</title>
        <authorList>
            <person name="Goeker M."/>
        </authorList>
    </citation>
    <scope>NUCLEOTIDE SEQUENCE [LARGE SCALE GENOMIC DNA]</scope>
    <source>
        <strain evidence="2 3">DSM 28688</strain>
    </source>
</reference>